<sequence length="485" mass="56096">MPYLTQFPVLYLNPLEHAGKGIIRIWHKPNPSVSKGLKEASWIKYSKTYRCFVMHHTRQAIEMTHQHFQGLAKVNTSYLSRAKRLRPAQGTVMLQQEGARLTQPLEKVPARPVLRLQPLEYQGKAYVQLSYQYNKDLYACLKKSKVASWLPEMQCFVIRSDSDSMIALLSEVETEAQVWLSQTIQVKDMQLQLKLWEQCYLKGDGYISCPLPYLEKLLLLNYSLSTIRTYHSLLLRFLNSFRGKGLKRIHAFSEEEINHYHRSMVQAGTYSVSFVNQSINAVKFYYHRVLLRHEVQLNLVERPEKPERLPQVLSKQDVLKILSVAENLKHRCILQLLYSGGLRIGEVINLKLTDVQSKRNLLLIRGGKGKKDRTTLLSQKLLENLRAYYKQYKPKVWLFEGQTGGQYTVESIRHLFNACKEKAGVQAPATPHTLRHSFATHLLEQGTDLRYIQVLLGHRSSKTTEIYTHITTHALDKIISPLDNL</sequence>
<keyword evidence="2" id="KW-0229">DNA integration</keyword>
<dbReference type="Gene3D" id="1.10.443.10">
    <property type="entry name" value="Intergrase catalytic core"/>
    <property type="match status" value="1"/>
</dbReference>
<dbReference type="Gene3D" id="1.10.150.130">
    <property type="match status" value="1"/>
</dbReference>
<dbReference type="InterPro" id="IPR011010">
    <property type="entry name" value="DNA_brk_join_enz"/>
</dbReference>
<keyword evidence="4" id="KW-0233">DNA recombination</keyword>
<dbReference type="Pfam" id="PF00589">
    <property type="entry name" value="Phage_integrase"/>
    <property type="match status" value="1"/>
</dbReference>
<evidence type="ECO:0000313" key="7">
    <source>
        <dbReference type="Proteomes" id="UP001570846"/>
    </source>
</evidence>
<evidence type="ECO:0000256" key="4">
    <source>
        <dbReference type="ARBA" id="ARBA00023172"/>
    </source>
</evidence>
<gene>
    <name evidence="6" type="ORF">ACD591_08100</name>
</gene>
<dbReference type="RefSeq" id="WP_225840850.1">
    <property type="nucleotide sequence ID" value="NZ_BMMG01000005.1"/>
</dbReference>
<dbReference type="SUPFAM" id="SSF56349">
    <property type="entry name" value="DNA breaking-rejoining enzymes"/>
    <property type="match status" value="1"/>
</dbReference>
<dbReference type="InterPro" id="IPR050090">
    <property type="entry name" value="Tyrosine_recombinase_XerCD"/>
</dbReference>
<keyword evidence="3" id="KW-0238">DNA-binding</keyword>
<dbReference type="PANTHER" id="PTHR30349">
    <property type="entry name" value="PHAGE INTEGRASE-RELATED"/>
    <property type="match status" value="1"/>
</dbReference>
<evidence type="ECO:0000313" key="6">
    <source>
        <dbReference type="EMBL" id="MFA1771250.1"/>
    </source>
</evidence>
<evidence type="ECO:0000259" key="5">
    <source>
        <dbReference type="PROSITE" id="PS51898"/>
    </source>
</evidence>
<protein>
    <submittedName>
        <fullName evidence="6">Tyrosine-type recombinase/integrase</fullName>
    </submittedName>
</protein>
<evidence type="ECO:0000256" key="3">
    <source>
        <dbReference type="ARBA" id="ARBA00023125"/>
    </source>
</evidence>
<organism evidence="6 7">
    <name type="scientific">Rufibacter glacialis</name>
    <dbReference type="NCBI Taxonomy" id="1259555"/>
    <lineage>
        <taxon>Bacteria</taxon>
        <taxon>Pseudomonadati</taxon>
        <taxon>Bacteroidota</taxon>
        <taxon>Cytophagia</taxon>
        <taxon>Cytophagales</taxon>
        <taxon>Hymenobacteraceae</taxon>
        <taxon>Rufibacter</taxon>
    </lineage>
</organism>
<dbReference type="PROSITE" id="PS51898">
    <property type="entry name" value="TYR_RECOMBINASE"/>
    <property type="match status" value="1"/>
</dbReference>
<comment type="similarity">
    <text evidence="1">Belongs to the 'phage' integrase family.</text>
</comment>
<dbReference type="Proteomes" id="UP001570846">
    <property type="component" value="Unassembled WGS sequence"/>
</dbReference>
<proteinExistence type="inferred from homology"/>
<dbReference type="Pfam" id="PF13495">
    <property type="entry name" value="Phage_int_SAM_4"/>
    <property type="match status" value="1"/>
</dbReference>
<keyword evidence="7" id="KW-1185">Reference proteome</keyword>
<accession>A0ABV4RFV8</accession>
<dbReference type="InterPro" id="IPR010998">
    <property type="entry name" value="Integrase_recombinase_N"/>
</dbReference>
<dbReference type="EMBL" id="JBGOGF010000004">
    <property type="protein sequence ID" value="MFA1771250.1"/>
    <property type="molecule type" value="Genomic_DNA"/>
</dbReference>
<name>A0ABV4RFV8_9BACT</name>
<reference evidence="6 7" key="1">
    <citation type="submission" date="2024-08" db="EMBL/GenBank/DDBJ databases">
        <authorList>
            <person name="Wei W."/>
        </authorList>
    </citation>
    <scope>NUCLEOTIDE SEQUENCE [LARGE SCALE GENOMIC DNA]</scope>
    <source>
        <strain evidence="6 7">XU2</strain>
    </source>
</reference>
<dbReference type="PANTHER" id="PTHR30349:SF64">
    <property type="entry name" value="PROPHAGE INTEGRASE INTD-RELATED"/>
    <property type="match status" value="1"/>
</dbReference>
<evidence type="ECO:0000256" key="1">
    <source>
        <dbReference type="ARBA" id="ARBA00008857"/>
    </source>
</evidence>
<comment type="caution">
    <text evidence="6">The sequence shown here is derived from an EMBL/GenBank/DDBJ whole genome shotgun (WGS) entry which is preliminary data.</text>
</comment>
<dbReference type="InterPro" id="IPR013762">
    <property type="entry name" value="Integrase-like_cat_sf"/>
</dbReference>
<feature type="domain" description="Tyr recombinase" evidence="5">
    <location>
        <begin position="308"/>
        <end position="480"/>
    </location>
</feature>
<dbReference type="InterPro" id="IPR002104">
    <property type="entry name" value="Integrase_catalytic"/>
</dbReference>
<dbReference type="InterPro" id="IPR004107">
    <property type="entry name" value="Integrase_SAM-like_N"/>
</dbReference>
<evidence type="ECO:0000256" key="2">
    <source>
        <dbReference type="ARBA" id="ARBA00022908"/>
    </source>
</evidence>